<name>A0A9Q3ED80_9BASI</name>
<evidence type="ECO:0000313" key="2">
    <source>
        <dbReference type="Proteomes" id="UP000765509"/>
    </source>
</evidence>
<gene>
    <name evidence="1" type="ORF">O181_058809</name>
</gene>
<dbReference type="EMBL" id="AVOT02027115">
    <property type="protein sequence ID" value="MBW0519094.1"/>
    <property type="molecule type" value="Genomic_DNA"/>
</dbReference>
<proteinExistence type="predicted"/>
<dbReference type="AlphaFoldDB" id="A0A9Q3ED80"/>
<reference evidence="1" key="1">
    <citation type="submission" date="2021-03" db="EMBL/GenBank/DDBJ databases">
        <title>Draft genome sequence of rust myrtle Austropuccinia psidii MF-1, a brazilian biotype.</title>
        <authorList>
            <person name="Quecine M.C."/>
            <person name="Pachon D.M.R."/>
            <person name="Bonatelli M.L."/>
            <person name="Correr F.H."/>
            <person name="Franceschini L.M."/>
            <person name="Leite T.F."/>
            <person name="Margarido G.R.A."/>
            <person name="Almeida C.A."/>
            <person name="Ferrarezi J.A."/>
            <person name="Labate C.A."/>
        </authorList>
    </citation>
    <scope>NUCLEOTIDE SEQUENCE</scope>
    <source>
        <strain evidence="1">MF-1</strain>
    </source>
</reference>
<evidence type="ECO:0000313" key="1">
    <source>
        <dbReference type="EMBL" id="MBW0519094.1"/>
    </source>
</evidence>
<sequence>MLEPFESHAHLWIKRIEQASEKDCMKIFEKTTSGLSSLERFFRTAAHAKPPIVIPSFAQESFQRACSENLLEDDYGETSFDLDSKLGPSIPLFSGNNKILPIPPPFINSDSQFERQDPQTLHSQFEPIPNAFITIGGSLFQLREVIDYWLPRKTIDELDNARLKWSPSLLLEQTRLRTIHELNSTQISFIENLQIMTHAIGDLREGAFGGRLNTKSIVCAKQMFETLGSLRSLVLRVQRSAEDRATSLNSTATWILEKFLPKLIQLKEPYQAERFDPTEPTQAHLGKLFMQHRSGMVATIRFTSQAFQHLSSIFVKISCMGKTMIESLHKLMLDVYCGQTTEEFIASWANRWEFASFSLLFKVLRLPTVNTAFQRNFPGMEVEFADQRGPTLSPCNFSLHD</sequence>
<comment type="caution">
    <text evidence="1">The sequence shown here is derived from an EMBL/GenBank/DDBJ whole genome shotgun (WGS) entry which is preliminary data.</text>
</comment>
<dbReference type="Proteomes" id="UP000765509">
    <property type="component" value="Unassembled WGS sequence"/>
</dbReference>
<protein>
    <submittedName>
        <fullName evidence="1">Uncharacterized protein</fullName>
    </submittedName>
</protein>
<keyword evidence="2" id="KW-1185">Reference proteome</keyword>
<organism evidence="1 2">
    <name type="scientific">Austropuccinia psidii MF-1</name>
    <dbReference type="NCBI Taxonomy" id="1389203"/>
    <lineage>
        <taxon>Eukaryota</taxon>
        <taxon>Fungi</taxon>
        <taxon>Dikarya</taxon>
        <taxon>Basidiomycota</taxon>
        <taxon>Pucciniomycotina</taxon>
        <taxon>Pucciniomycetes</taxon>
        <taxon>Pucciniales</taxon>
        <taxon>Sphaerophragmiaceae</taxon>
        <taxon>Austropuccinia</taxon>
    </lineage>
</organism>
<accession>A0A9Q3ED80</accession>
<dbReference type="OrthoDB" id="2501309at2759"/>